<dbReference type="Gene3D" id="3.40.50.1820">
    <property type="entry name" value="alpha/beta hydrolase"/>
    <property type="match status" value="1"/>
</dbReference>
<evidence type="ECO:0000313" key="2">
    <source>
        <dbReference type="EMBL" id="KDO23126.1"/>
    </source>
</evidence>
<dbReference type="OMA" id="HACWCHE"/>
<dbReference type="OrthoDB" id="19657at2759"/>
<dbReference type="Proteomes" id="UP000030745">
    <property type="component" value="Unassembled WGS sequence"/>
</dbReference>
<dbReference type="SUPFAM" id="SSF53474">
    <property type="entry name" value="alpha/beta-Hydrolases"/>
    <property type="match status" value="1"/>
</dbReference>
<dbReference type="GeneID" id="24133975"/>
<dbReference type="AlphaFoldDB" id="A0A067C9B0"/>
<dbReference type="PANTHER" id="PTHR43433">
    <property type="entry name" value="HYDROLASE, ALPHA/BETA FOLD FAMILY PROTEIN"/>
    <property type="match status" value="1"/>
</dbReference>
<dbReference type="KEGG" id="spar:SPRG_11971"/>
<feature type="domain" description="AB hydrolase-1" evidence="1">
    <location>
        <begin position="50"/>
        <end position="294"/>
    </location>
</feature>
<dbReference type="PANTHER" id="PTHR43433:SF5">
    <property type="entry name" value="AB HYDROLASE-1 DOMAIN-CONTAINING PROTEIN"/>
    <property type="match status" value="1"/>
</dbReference>
<gene>
    <name evidence="2" type="ORF">SPRG_11971</name>
</gene>
<protein>
    <recommendedName>
        <fullName evidence="1">AB hydrolase-1 domain-containing protein</fullName>
    </recommendedName>
</protein>
<dbReference type="EMBL" id="KK583258">
    <property type="protein sequence ID" value="KDO23126.1"/>
    <property type="molecule type" value="Genomic_DNA"/>
</dbReference>
<organism evidence="2 3">
    <name type="scientific">Saprolegnia parasitica (strain CBS 223.65)</name>
    <dbReference type="NCBI Taxonomy" id="695850"/>
    <lineage>
        <taxon>Eukaryota</taxon>
        <taxon>Sar</taxon>
        <taxon>Stramenopiles</taxon>
        <taxon>Oomycota</taxon>
        <taxon>Saprolegniomycetes</taxon>
        <taxon>Saprolegniales</taxon>
        <taxon>Saprolegniaceae</taxon>
        <taxon>Saprolegnia</taxon>
    </lineage>
</organism>
<dbReference type="InterPro" id="IPR000073">
    <property type="entry name" value="AB_hydrolase_1"/>
</dbReference>
<dbReference type="InterPro" id="IPR050471">
    <property type="entry name" value="AB_hydrolase"/>
</dbReference>
<evidence type="ECO:0000259" key="1">
    <source>
        <dbReference type="Pfam" id="PF00561"/>
    </source>
</evidence>
<dbReference type="Pfam" id="PF00561">
    <property type="entry name" value="Abhydrolase_1"/>
    <property type="match status" value="1"/>
</dbReference>
<name>A0A067C9B0_SAPPC</name>
<reference evidence="2 3" key="1">
    <citation type="journal article" date="2013" name="PLoS Genet.">
        <title>Distinctive expansion of potential virulence genes in the genome of the oomycete fish pathogen Saprolegnia parasitica.</title>
        <authorList>
            <person name="Jiang R.H."/>
            <person name="de Bruijn I."/>
            <person name="Haas B.J."/>
            <person name="Belmonte R."/>
            <person name="Lobach L."/>
            <person name="Christie J."/>
            <person name="van den Ackerveken G."/>
            <person name="Bottin A."/>
            <person name="Bulone V."/>
            <person name="Diaz-Moreno S.M."/>
            <person name="Dumas B."/>
            <person name="Fan L."/>
            <person name="Gaulin E."/>
            <person name="Govers F."/>
            <person name="Grenville-Briggs L.J."/>
            <person name="Horner N.R."/>
            <person name="Levin J.Z."/>
            <person name="Mammella M."/>
            <person name="Meijer H.J."/>
            <person name="Morris P."/>
            <person name="Nusbaum C."/>
            <person name="Oome S."/>
            <person name="Phillips A.J."/>
            <person name="van Rooyen D."/>
            <person name="Rzeszutek E."/>
            <person name="Saraiva M."/>
            <person name="Secombes C.J."/>
            <person name="Seidl M.F."/>
            <person name="Snel B."/>
            <person name="Stassen J.H."/>
            <person name="Sykes S."/>
            <person name="Tripathy S."/>
            <person name="van den Berg H."/>
            <person name="Vega-Arreguin J.C."/>
            <person name="Wawra S."/>
            <person name="Young S.K."/>
            <person name="Zeng Q."/>
            <person name="Dieguez-Uribeondo J."/>
            <person name="Russ C."/>
            <person name="Tyler B.M."/>
            <person name="van West P."/>
        </authorList>
    </citation>
    <scope>NUCLEOTIDE SEQUENCE [LARGE SCALE GENOMIC DNA]</scope>
    <source>
        <strain evidence="2 3">CBS 223.65</strain>
    </source>
</reference>
<sequence length="321" mass="35480">MPSDASVFSPATVAKHYRETTRHTVLPNGLSVEYAVHGADDAPEKVLLIMGLHFEKEAWLPLIATLLDDAERSPRVQLVSFDNRGVGGSDKPWAFYSTSQMAHDTLQLLDVLQWPSAHIVGISMGGMISQELAYAAPHRVQSLSLLVSATGFRRGPLPRLHQLAGYWKSCVNMILPTRESITDMLLYILYPDTFLGASNGHVGKLLQDFHMHRLQFARNQISGAIGQATALLRHDMSSGRLRQIQAAGFPILVVAAKLDRLLHSDNSKLLYKHLKGPQTHKLIFDDTGHGVHVQKRHEVASALLQLIRANPMGSAYPDPDK</sequence>
<dbReference type="VEuPathDB" id="FungiDB:SPRG_11971"/>
<dbReference type="PRINTS" id="PR00111">
    <property type="entry name" value="ABHYDROLASE"/>
</dbReference>
<accession>A0A067C9B0</accession>
<evidence type="ECO:0000313" key="3">
    <source>
        <dbReference type="Proteomes" id="UP000030745"/>
    </source>
</evidence>
<dbReference type="STRING" id="695850.A0A067C9B0"/>
<keyword evidence="3" id="KW-1185">Reference proteome</keyword>
<dbReference type="RefSeq" id="XP_012206236.1">
    <property type="nucleotide sequence ID" value="XM_012350846.1"/>
</dbReference>
<proteinExistence type="predicted"/>
<dbReference type="InterPro" id="IPR029058">
    <property type="entry name" value="AB_hydrolase_fold"/>
</dbReference>